<proteinExistence type="predicted"/>
<organism evidence="1 2">
    <name type="scientific">Candidatus Acidiferrum panamense</name>
    <dbReference type="NCBI Taxonomy" id="2741543"/>
    <lineage>
        <taxon>Bacteria</taxon>
        <taxon>Pseudomonadati</taxon>
        <taxon>Acidobacteriota</taxon>
        <taxon>Terriglobia</taxon>
        <taxon>Candidatus Acidiferrales</taxon>
        <taxon>Candidatus Acidiferrum</taxon>
    </lineage>
</organism>
<accession>A0A7V8NTF1</accession>
<evidence type="ECO:0000313" key="2">
    <source>
        <dbReference type="Proteomes" id="UP000567293"/>
    </source>
</evidence>
<dbReference type="AlphaFoldDB" id="A0A7V8NTF1"/>
<sequence length="319" mass="35751">MHCTVCGGYVLETHGTPLHGKRVPVDLLVWALGALAEGLGIRAVARVFEVDPNTVLQWLVEAADHLQAFSQYFLHDVHVTQVQLDELYALLRAVKEGEVSEAEAIERLERSPHWVWAAMDPVSKLLLTIEVGERTRAMAQRVVHQVAQVLAPGCVPLFLTDGFKEYATAFLTHFGHWVHPPRRQATGPAPKPRWMPLPQLLYAQVIKTVRRRRLVRVSHRVVFGTLEAAQQVLAACGWQINTAFIERVNLSIRQHVAAVGRRVTTLCKGEVGMRQQLVLYHVYYNFCLPHASLRMPLAVPIPTNGTGSATQWQPRTPAM</sequence>
<dbReference type="Proteomes" id="UP000567293">
    <property type="component" value="Unassembled WGS sequence"/>
</dbReference>
<evidence type="ECO:0008006" key="3">
    <source>
        <dbReference type="Google" id="ProtNLM"/>
    </source>
</evidence>
<dbReference type="EMBL" id="JACDQQ010001753">
    <property type="protein sequence ID" value="MBA0086935.1"/>
    <property type="molecule type" value="Genomic_DNA"/>
</dbReference>
<protein>
    <recommendedName>
        <fullName evidence="3">Transposase</fullName>
    </recommendedName>
</protein>
<feature type="non-terminal residue" evidence="1">
    <location>
        <position position="319"/>
    </location>
</feature>
<reference evidence="1" key="1">
    <citation type="submission" date="2020-06" db="EMBL/GenBank/DDBJ databases">
        <title>Legume-microbial interactions unlock mineral nutrients during tropical forest succession.</title>
        <authorList>
            <person name="Epihov D.Z."/>
        </authorList>
    </citation>
    <scope>NUCLEOTIDE SEQUENCE [LARGE SCALE GENOMIC DNA]</scope>
    <source>
        <strain evidence="1">Pan2503</strain>
    </source>
</reference>
<comment type="caution">
    <text evidence="1">The sequence shown here is derived from an EMBL/GenBank/DDBJ whole genome shotgun (WGS) entry which is preliminary data.</text>
</comment>
<evidence type="ECO:0000313" key="1">
    <source>
        <dbReference type="EMBL" id="MBA0086935.1"/>
    </source>
</evidence>
<keyword evidence="2" id="KW-1185">Reference proteome</keyword>
<gene>
    <name evidence="1" type="ORF">HRJ53_18290</name>
</gene>
<name>A0A7V8NTF1_9BACT</name>